<keyword evidence="2" id="KW-0547">Nucleotide-binding</keyword>
<dbReference type="SMART" id="SM00220">
    <property type="entry name" value="S_TKc"/>
    <property type="match status" value="1"/>
</dbReference>
<sequence>MYRAVELRRNRTVAIKSLHKRHQRDRWAVRQFVSEAQIMAKVCHPSIVGVHGLGQYPGGGYFLVMDWVDGENLQQKVDRAPLPVAEAVRIVNNVAGAISAAHHGNVLHGDLKPANILISRQNAVYVADFGLASLRSQTLNTNTIRGGTLAYLAPEQLTNTPLDFSVDVYGLGGLLYSILTGRPPRTGSPDTILSDLERGIPPVPPSRWGISLPSQLEALVMNCLASDPAARLPTVEQFRPELKAFCDAES</sequence>
<proteinExistence type="predicted"/>
<evidence type="ECO:0000256" key="4">
    <source>
        <dbReference type="ARBA" id="ARBA00022840"/>
    </source>
</evidence>
<feature type="domain" description="Protein kinase" evidence="5">
    <location>
        <begin position="1"/>
        <end position="245"/>
    </location>
</feature>
<dbReference type="InterPro" id="IPR011009">
    <property type="entry name" value="Kinase-like_dom_sf"/>
</dbReference>
<organism evidence="6 7">
    <name type="scientific">Blastopirellula marina</name>
    <dbReference type="NCBI Taxonomy" id="124"/>
    <lineage>
        <taxon>Bacteria</taxon>
        <taxon>Pseudomonadati</taxon>
        <taxon>Planctomycetota</taxon>
        <taxon>Planctomycetia</taxon>
        <taxon>Pirellulales</taxon>
        <taxon>Pirellulaceae</taxon>
        <taxon>Blastopirellula</taxon>
    </lineage>
</organism>
<gene>
    <name evidence="6" type="ORF">C5Y83_24195</name>
</gene>
<dbReference type="Gene3D" id="1.10.510.10">
    <property type="entry name" value="Transferase(Phosphotransferase) domain 1"/>
    <property type="match status" value="1"/>
</dbReference>
<evidence type="ECO:0000256" key="2">
    <source>
        <dbReference type="ARBA" id="ARBA00022741"/>
    </source>
</evidence>
<dbReference type="Proteomes" id="UP000238322">
    <property type="component" value="Unassembled WGS sequence"/>
</dbReference>
<evidence type="ECO:0000256" key="1">
    <source>
        <dbReference type="ARBA" id="ARBA00022679"/>
    </source>
</evidence>
<protein>
    <recommendedName>
        <fullName evidence="5">Protein kinase domain-containing protein</fullName>
    </recommendedName>
</protein>
<dbReference type="InterPro" id="IPR000719">
    <property type="entry name" value="Prot_kinase_dom"/>
</dbReference>
<dbReference type="PANTHER" id="PTHR43289:SF6">
    <property type="entry name" value="SERINE_THREONINE-PROTEIN KINASE NEKL-3"/>
    <property type="match status" value="1"/>
</dbReference>
<comment type="caution">
    <text evidence="6">The sequence shown here is derived from an EMBL/GenBank/DDBJ whole genome shotgun (WGS) entry which is preliminary data.</text>
</comment>
<accession>A0A2S8FEW2</accession>
<keyword evidence="3" id="KW-0418">Kinase</keyword>
<reference evidence="6 7" key="1">
    <citation type="submission" date="2018-02" db="EMBL/GenBank/DDBJ databases">
        <title>Comparative genomes isolates from brazilian mangrove.</title>
        <authorList>
            <person name="Araujo J.E."/>
            <person name="Taketani R.G."/>
            <person name="Silva M.C.P."/>
            <person name="Loureco M.V."/>
            <person name="Andreote F.D."/>
        </authorList>
    </citation>
    <scope>NUCLEOTIDE SEQUENCE [LARGE SCALE GENOMIC DNA]</scope>
    <source>
        <strain evidence="6 7">Hex-1 MGV</strain>
    </source>
</reference>
<evidence type="ECO:0000313" key="6">
    <source>
        <dbReference type="EMBL" id="PQO30464.1"/>
    </source>
</evidence>
<dbReference type="InterPro" id="IPR008271">
    <property type="entry name" value="Ser/Thr_kinase_AS"/>
</dbReference>
<dbReference type="CDD" id="cd14014">
    <property type="entry name" value="STKc_PknB_like"/>
    <property type="match status" value="1"/>
</dbReference>
<dbReference type="GO" id="GO:0004674">
    <property type="term" value="F:protein serine/threonine kinase activity"/>
    <property type="evidence" value="ECO:0007669"/>
    <property type="project" value="TreeGrafter"/>
</dbReference>
<keyword evidence="1" id="KW-0808">Transferase</keyword>
<dbReference type="Pfam" id="PF00069">
    <property type="entry name" value="Pkinase"/>
    <property type="match status" value="1"/>
</dbReference>
<dbReference type="AlphaFoldDB" id="A0A2S8FEW2"/>
<dbReference type="PANTHER" id="PTHR43289">
    <property type="entry name" value="MITOGEN-ACTIVATED PROTEIN KINASE KINASE KINASE 20-RELATED"/>
    <property type="match status" value="1"/>
</dbReference>
<dbReference type="PROSITE" id="PS50011">
    <property type="entry name" value="PROTEIN_KINASE_DOM"/>
    <property type="match status" value="1"/>
</dbReference>
<dbReference type="Gene3D" id="3.30.200.20">
    <property type="entry name" value="Phosphorylase Kinase, domain 1"/>
    <property type="match status" value="1"/>
</dbReference>
<name>A0A2S8FEW2_9BACT</name>
<dbReference type="PROSITE" id="PS00108">
    <property type="entry name" value="PROTEIN_KINASE_ST"/>
    <property type="match status" value="1"/>
</dbReference>
<evidence type="ECO:0000259" key="5">
    <source>
        <dbReference type="PROSITE" id="PS50011"/>
    </source>
</evidence>
<dbReference type="PIRSF" id="PIRSF000654">
    <property type="entry name" value="Integrin-linked_kinase"/>
    <property type="match status" value="1"/>
</dbReference>
<dbReference type="GO" id="GO:0005524">
    <property type="term" value="F:ATP binding"/>
    <property type="evidence" value="ECO:0007669"/>
    <property type="project" value="UniProtKB-KW"/>
</dbReference>
<dbReference type="SUPFAM" id="SSF56112">
    <property type="entry name" value="Protein kinase-like (PK-like)"/>
    <property type="match status" value="1"/>
</dbReference>
<dbReference type="OrthoDB" id="280689at2"/>
<dbReference type="EMBL" id="PUHY01000014">
    <property type="protein sequence ID" value="PQO30464.1"/>
    <property type="molecule type" value="Genomic_DNA"/>
</dbReference>
<keyword evidence="4" id="KW-0067">ATP-binding</keyword>
<evidence type="ECO:0000256" key="3">
    <source>
        <dbReference type="ARBA" id="ARBA00022777"/>
    </source>
</evidence>
<evidence type="ECO:0000313" key="7">
    <source>
        <dbReference type="Proteomes" id="UP000238322"/>
    </source>
</evidence>